<evidence type="ECO:0000313" key="1">
    <source>
        <dbReference type="EMBL" id="KAK2094979.1"/>
    </source>
</evidence>
<protein>
    <submittedName>
        <fullName evidence="1">Uncharacterized protein</fullName>
    </submittedName>
</protein>
<dbReference type="EMBL" id="JASSZA010000013">
    <property type="protein sequence ID" value="KAK2094979.1"/>
    <property type="molecule type" value="Genomic_DNA"/>
</dbReference>
<proteinExistence type="predicted"/>
<reference evidence="1 2" key="1">
    <citation type="submission" date="2023-05" db="EMBL/GenBank/DDBJ databases">
        <title>B98-5 Cell Line De Novo Hybrid Assembly: An Optical Mapping Approach.</title>
        <authorList>
            <person name="Kananen K."/>
            <person name="Auerbach J.A."/>
            <person name="Kautto E."/>
            <person name="Blachly J.S."/>
        </authorList>
    </citation>
    <scope>NUCLEOTIDE SEQUENCE [LARGE SCALE GENOMIC DNA]</scope>
    <source>
        <strain evidence="1">B95-8</strain>
        <tissue evidence="1">Cell line</tissue>
    </source>
</reference>
<comment type="caution">
    <text evidence="1">The sequence shown here is derived from an EMBL/GenBank/DDBJ whole genome shotgun (WGS) entry which is preliminary data.</text>
</comment>
<gene>
    <name evidence="1" type="ORF">P7K49_026395</name>
</gene>
<dbReference type="Proteomes" id="UP001266305">
    <property type="component" value="Unassembled WGS sequence"/>
</dbReference>
<name>A0ABQ9UD21_SAGOE</name>
<evidence type="ECO:0000313" key="2">
    <source>
        <dbReference type="Proteomes" id="UP001266305"/>
    </source>
</evidence>
<accession>A0ABQ9UD21</accession>
<keyword evidence="2" id="KW-1185">Reference proteome</keyword>
<organism evidence="1 2">
    <name type="scientific">Saguinus oedipus</name>
    <name type="common">Cotton-top tamarin</name>
    <name type="synonym">Oedipomidas oedipus</name>
    <dbReference type="NCBI Taxonomy" id="9490"/>
    <lineage>
        <taxon>Eukaryota</taxon>
        <taxon>Metazoa</taxon>
        <taxon>Chordata</taxon>
        <taxon>Craniata</taxon>
        <taxon>Vertebrata</taxon>
        <taxon>Euteleostomi</taxon>
        <taxon>Mammalia</taxon>
        <taxon>Eutheria</taxon>
        <taxon>Euarchontoglires</taxon>
        <taxon>Primates</taxon>
        <taxon>Haplorrhini</taxon>
        <taxon>Platyrrhini</taxon>
        <taxon>Cebidae</taxon>
        <taxon>Callitrichinae</taxon>
        <taxon>Saguinus</taxon>
    </lineage>
</organism>
<sequence length="69" mass="7345">MALDIQEKPGEGRDPLVLVPWPPGSTLEGDFTSLQPASRTALTPPVPQVSLGQKAVDLCLPNLVDDESH</sequence>